<sequence length="167" mass="18038">MPVHRGNLSELTLGIAGMAFAIWYGLGALDLLGGFSPTYLSPGLVPLLVSGILALLFATYTLINAIEAWNARRGKPSSTLDQDPGKESNWRTLFLLVGLTGLYTLGIHQLGFLIATPPYILLVLHFCGVRLAHRPTQPLFWSIGITIGLYVIFHEVFGVPVPGIGGR</sequence>
<gene>
    <name evidence="3" type="ORF">ETP66_07395</name>
</gene>
<feature type="transmembrane region" description="Helical" evidence="1">
    <location>
        <begin position="139"/>
        <end position="157"/>
    </location>
</feature>
<feature type="transmembrane region" description="Helical" evidence="1">
    <location>
        <begin position="90"/>
        <end position="106"/>
    </location>
</feature>
<evidence type="ECO:0000313" key="3">
    <source>
        <dbReference type="EMBL" id="TBH20176.1"/>
    </source>
</evidence>
<proteinExistence type="predicted"/>
<feature type="transmembrane region" description="Helical" evidence="1">
    <location>
        <begin position="12"/>
        <end position="35"/>
    </location>
</feature>
<evidence type="ECO:0000259" key="2">
    <source>
        <dbReference type="Pfam" id="PF07331"/>
    </source>
</evidence>
<name>A0A4Q9B4B1_9DEIN</name>
<feature type="transmembrane region" description="Helical" evidence="1">
    <location>
        <begin position="47"/>
        <end position="69"/>
    </location>
</feature>
<dbReference type="RefSeq" id="WP_130841999.1">
    <property type="nucleotide sequence ID" value="NZ_SIJL01000008.1"/>
</dbReference>
<reference evidence="3 4" key="1">
    <citation type="submission" date="2019-02" db="EMBL/GenBank/DDBJ databases">
        <title>Thermus sp. a novel from hot spring.</title>
        <authorList>
            <person name="Zhao Z."/>
        </authorList>
    </citation>
    <scope>NUCLEOTIDE SEQUENCE [LARGE SCALE GENOMIC DNA]</scope>
    <source>
        <strain evidence="3 4">CFH 72773T</strain>
    </source>
</reference>
<comment type="caution">
    <text evidence="3">The sequence shown here is derived from an EMBL/GenBank/DDBJ whole genome shotgun (WGS) entry which is preliminary data.</text>
</comment>
<evidence type="ECO:0000313" key="4">
    <source>
        <dbReference type="Proteomes" id="UP000292858"/>
    </source>
</evidence>
<feature type="domain" description="DUF1468" evidence="2">
    <location>
        <begin position="15"/>
        <end position="162"/>
    </location>
</feature>
<protein>
    <submittedName>
        <fullName evidence="3">Tripartite tricarboxylate transporter TctB family protein</fullName>
    </submittedName>
</protein>
<evidence type="ECO:0000256" key="1">
    <source>
        <dbReference type="SAM" id="Phobius"/>
    </source>
</evidence>
<dbReference type="EMBL" id="SIJL01000008">
    <property type="protein sequence ID" value="TBH20176.1"/>
    <property type="molecule type" value="Genomic_DNA"/>
</dbReference>
<keyword evidence="1" id="KW-0812">Transmembrane</keyword>
<keyword evidence="1" id="KW-1133">Transmembrane helix</keyword>
<dbReference type="InterPro" id="IPR009936">
    <property type="entry name" value="DUF1468"/>
</dbReference>
<keyword evidence="4" id="KW-1185">Reference proteome</keyword>
<organism evidence="3 4">
    <name type="scientific">Thermus thermamylovorans</name>
    <dbReference type="NCBI Taxonomy" id="2509362"/>
    <lineage>
        <taxon>Bacteria</taxon>
        <taxon>Thermotogati</taxon>
        <taxon>Deinococcota</taxon>
        <taxon>Deinococci</taxon>
        <taxon>Thermales</taxon>
        <taxon>Thermaceae</taxon>
        <taxon>Thermus</taxon>
    </lineage>
</organism>
<keyword evidence="1" id="KW-0472">Membrane</keyword>
<dbReference type="AlphaFoldDB" id="A0A4Q9B4B1"/>
<dbReference type="Pfam" id="PF07331">
    <property type="entry name" value="TctB"/>
    <property type="match status" value="1"/>
</dbReference>
<accession>A0A4Q9B4B1</accession>
<dbReference type="Proteomes" id="UP000292858">
    <property type="component" value="Unassembled WGS sequence"/>
</dbReference>